<evidence type="ECO:0008006" key="5">
    <source>
        <dbReference type="Google" id="ProtNLM"/>
    </source>
</evidence>
<feature type="domain" description="Glycosyltransferase subfamily 4-like N-terminal" evidence="2">
    <location>
        <begin position="14"/>
        <end position="194"/>
    </location>
</feature>
<dbReference type="Pfam" id="PF13439">
    <property type="entry name" value="Glyco_transf_4"/>
    <property type="match status" value="1"/>
</dbReference>
<dbReference type="EMBL" id="JJQQ01000061">
    <property type="protein sequence ID" value="KKH68190.1"/>
    <property type="molecule type" value="Genomic_DNA"/>
</dbReference>
<gene>
    <name evidence="3" type="ORF">DU87_06070</name>
</gene>
<evidence type="ECO:0000313" key="4">
    <source>
        <dbReference type="Proteomes" id="UP000033933"/>
    </source>
</evidence>
<dbReference type="PANTHER" id="PTHR45947">
    <property type="entry name" value="SULFOQUINOVOSYL TRANSFERASE SQD2"/>
    <property type="match status" value="1"/>
</dbReference>
<dbReference type="Gene3D" id="3.40.50.2000">
    <property type="entry name" value="Glycogen Phosphorylase B"/>
    <property type="match status" value="2"/>
</dbReference>
<dbReference type="GO" id="GO:0016757">
    <property type="term" value="F:glycosyltransferase activity"/>
    <property type="evidence" value="ECO:0007669"/>
    <property type="project" value="InterPro"/>
</dbReference>
<dbReference type="RefSeq" id="WP_048045381.1">
    <property type="nucleotide sequence ID" value="NZ_JJQQ01000061.1"/>
</dbReference>
<organism evidence="3 4">
    <name type="scientific">Methanosarcina mazei</name>
    <name type="common">Methanosarcina frisia</name>
    <dbReference type="NCBI Taxonomy" id="2209"/>
    <lineage>
        <taxon>Archaea</taxon>
        <taxon>Methanobacteriati</taxon>
        <taxon>Methanobacteriota</taxon>
        <taxon>Stenosarchaea group</taxon>
        <taxon>Methanomicrobia</taxon>
        <taxon>Methanosarcinales</taxon>
        <taxon>Methanosarcinaceae</taxon>
        <taxon>Methanosarcina</taxon>
    </lineage>
</organism>
<dbReference type="InterPro" id="IPR028098">
    <property type="entry name" value="Glyco_trans_4-like_N"/>
</dbReference>
<sequence>MKILQVIPYFAWSYGGPVRSIYELSKSLSEKGHDVTIFTTDVFRDHRIKNVDKIAFETNVKVCYFRCINNWLANNLKLHISPEMRQAIKEDLDNFDVVHLHDYRSITHYYVQYYAKKYNVPYILQAHGSSPKVYGGQNLRFTVSKIFFDFFFGSKILGNSSKLIALTEKEANQYLELGGDSKKIEIIPNGIQLSEYNELPEKGIFKNKYSIQDNEKVVLYLGRIHKIKGIDLLIDAFSEVLKELEGCRLVIVGPDDGFYSYLQNKIDNLKIGDSVLFTGPLYGQEKLEAYVDADVYVLPSIYETFPMTVLESCACGTPFIITNCCGIAKIVDGIGFVIENDKDQLRNTLVSILSDDDSRIIIGENCKSFVKSRFNLPKIIDRIESLYADLSIVD</sequence>
<protein>
    <recommendedName>
        <fullName evidence="5">Glycosyltransferase</fullName>
    </recommendedName>
</protein>
<dbReference type="PANTHER" id="PTHR45947:SF3">
    <property type="entry name" value="SULFOQUINOVOSYL TRANSFERASE SQD2"/>
    <property type="match status" value="1"/>
</dbReference>
<dbReference type="InterPro" id="IPR050194">
    <property type="entry name" value="Glycosyltransferase_grp1"/>
</dbReference>
<proteinExistence type="predicted"/>
<dbReference type="Proteomes" id="UP000033933">
    <property type="component" value="Unassembled WGS sequence"/>
</dbReference>
<dbReference type="Pfam" id="PF00534">
    <property type="entry name" value="Glycos_transf_1"/>
    <property type="match status" value="1"/>
</dbReference>
<name>A0A0F8QRR8_METMZ</name>
<feature type="domain" description="Glycosyl transferase family 1" evidence="1">
    <location>
        <begin position="205"/>
        <end position="367"/>
    </location>
</feature>
<evidence type="ECO:0000259" key="2">
    <source>
        <dbReference type="Pfam" id="PF13439"/>
    </source>
</evidence>
<dbReference type="AlphaFoldDB" id="A0A0F8QRR8"/>
<accession>A0A0F8QRR8</accession>
<dbReference type="InterPro" id="IPR001296">
    <property type="entry name" value="Glyco_trans_1"/>
</dbReference>
<dbReference type="PATRIC" id="fig|2209.87.peg.1308"/>
<evidence type="ECO:0000313" key="3">
    <source>
        <dbReference type="EMBL" id="KKH68190.1"/>
    </source>
</evidence>
<evidence type="ECO:0000259" key="1">
    <source>
        <dbReference type="Pfam" id="PF00534"/>
    </source>
</evidence>
<comment type="caution">
    <text evidence="3">The sequence shown here is derived from an EMBL/GenBank/DDBJ whole genome shotgun (WGS) entry which is preliminary data.</text>
</comment>
<reference evidence="3 4" key="1">
    <citation type="journal article" date="2015" name="ISME J.">
        <title>Genomic and phenotypic differentiation among Methanosarcina mazei populations from Columbia River sediment.</title>
        <authorList>
            <person name="Youngblut N.D."/>
            <person name="Wirth J.S."/>
            <person name="Henriksen J.R."/>
            <person name="Smith M."/>
            <person name="Simon H."/>
            <person name="Metcalf W.W."/>
            <person name="Whitaker R.J."/>
        </authorList>
    </citation>
    <scope>NUCLEOTIDE SEQUENCE [LARGE SCALE GENOMIC DNA]</scope>
    <source>
        <strain evidence="3 4">1.H.M.0.1</strain>
    </source>
</reference>
<dbReference type="SUPFAM" id="SSF53756">
    <property type="entry name" value="UDP-Glycosyltransferase/glycogen phosphorylase"/>
    <property type="match status" value="1"/>
</dbReference>